<dbReference type="AlphaFoldDB" id="A0A3R8S8U2"/>
<dbReference type="OrthoDB" id="8521102at2"/>
<feature type="transmembrane region" description="Helical" evidence="10">
    <location>
        <begin position="25"/>
        <end position="46"/>
    </location>
</feature>
<dbReference type="GO" id="GO:0044877">
    <property type="term" value="F:protein-containing complex binding"/>
    <property type="evidence" value="ECO:0007669"/>
    <property type="project" value="InterPro"/>
</dbReference>
<evidence type="ECO:0000256" key="7">
    <source>
        <dbReference type="ARBA" id="ARBA00024197"/>
    </source>
</evidence>
<feature type="region of interest" description="Disordered" evidence="9">
    <location>
        <begin position="211"/>
        <end position="232"/>
    </location>
</feature>
<gene>
    <name evidence="12" type="ORF">EIP75_12570</name>
</gene>
<keyword evidence="13" id="KW-1185">Reference proteome</keyword>
<dbReference type="Proteomes" id="UP000269265">
    <property type="component" value="Unassembled WGS sequence"/>
</dbReference>
<dbReference type="InterPro" id="IPR011990">
    <property type="entry name" value="TPR-like_helical_dom_sf"/>
</dbReference>
<sequence length="232" mass="25409">MATYNLEQQEQLDQAKHLWKKYGNLVTWVLVIALGSYAAWTGYLYWQNDKAAKAGGLYEELDRAVLAGDADKVTRVFNDLKDKHAGATFTEQGALLAARAQTDAGKAEQAQASLQWLVDHGKNDDLVAVARLRLAGLLLDAKKYDEALKLVDAKLPEEFKPLADDRRGDILSAQGKKAEALQAYKAAWKAMDPKVEYRRFTEGKLTALGEPPEASVVQGGGKTLPPGIAPTR</sequence>
<protein>
    <recommendedName>
        <fullName evidence="8">Ancillary SecYEG translocon subunit</fullName>
    </recommendedName>
</protein>
<dbReference type="EMBL" id="RSED01000008">
    <property type="protein sequence ID" value="RRS04195.1"/>
    <property type="molecule type" value="Genomic_DNA"/>
</dbReference>
<reference evidence="12 13" key="1">
    <citation type="submission" date="2018-12" db="EMBL/GenBank/DDBJ databases">
        <title>The whole draft genome of Aquabacterium sp. SJQ9.</title>
        <authorList>
            <person name="Sun L."/>
            <person name="Gao X."/>
            <person name="Chen W."/>
            <person name="Huang K."/>
        </authorList>
    </citation>
    <scope>NUCLEOTIDE SEQUENCE [LARGE SCALE GENOMIC DNA]</scope>
    <source>
        <strain evidence="12 13">SJQ9</strain>
    </source>
</reference>
<evidence type="ECO:0000256" key="5">
    <source>
        <dbReference type="ARBA" id="ARBA00023136"/>
    </source>
</evidence>
<evidence type="ECO:0000313" key="12">
    <source>
        <dbReference type="EMBL" id="RRS04195.1"/>
    </source>
</evidence>
<dbReference type="PANTHER" id="PTHR38035:SF1">
    <property type="entry name" value="ANCILLARY SECYEG TRANSLOCON SUBUNIT"/>
    <property type="match status" value="1"/>
</dbReference>
<comment type="caution">
    <text evidence="12">The sequence shown here is derived from an EMBL/GenBank/DDBJ whole genome shotgun (WGS) entry which is preliminary data.</text>
</comment>
<keyword evidence="2" id="KW-1003">Cell membrane</keyword>
<evidence type="ECO:0000256" key="1">
    <source>
        <dbReference type="ARBA" id="ARBA00004401"/>
    </source>
</evidence>
<keyword evidence="5 10" id="KW-0472">Membrane</keyword>
<feature type="domain" description="Ancillary SecYEG translocon subunit/Cell division coordinator CpoB TPR" evidence="11">
    <location>
        <begin position="16"/>
        <end position="209"/>
    </location>
</feature>
<dbReference type="InterPro" id="IPR018704">
    <property type="entry name" value="SecYEG/CpoB_TPR"/>
</dbReference>
<keyword evidence="3 10" id="KW-0812">Transmembrane</keyword>
<organism evidence="12 13">
    <name type="scientific">Aquabacterium soli</name>
    <dbReference type="NCBI Taxonomy" id="2493092"/>
    <lineage>
        <taxon>Bacteria</taxon>
        <taxon>Pseudomonadati</taxon>
        <taxon>Pseudomonadota</taxon>
        <taxon>Betaproteobacteria</taxon>
        <taxon>Burkholderiales</taxon>
        <taxon>Aquabacterium</taxon>
    </lineage>
</organism>
<evidence type="ECO:0000256" key="8">
    <source>
        <dbReference type="ARBA" id="ARBA00024235"/>
    </source>
</evidence>
<evidence type="ECO:0000256" key="10">
    <source>
        <dbReference type="SAM" id="Phobius"/>
    </source>
</evidence>
<evidence type="ECO:0000256" key="3">
    <source>
        <dbReference type="ARBA" id="ARBA00022692"/>
    </source>
</evidence>
<dbReference type="Pfam" id="PF09976">
    <property type="entry name" value="TPR_21"/>
    <property type="match status" value="1"/>
</dbReference>
<evidence type="ECO:0000259" key="11">
    <source>
        <dbReference type="Pfam" id="PF09976"/>
    </source>
</evidence>
<accession>A0A3R8S8U2</accession>
<evidence type="ECO:0000256" key="2">
    <source>
        <dbReference type="ARBA" id="ARBA00022475"/>
    </source>
</evidence>
<evidence type="ECO:0000256" key="4">
    <source>
        <dbReference type="ARBA" id="ARBA00022989"/>
    </source>
</evidence>
<dbReference type="InterPro" id="IPR026039">
    <property type="entry name" value="YfgM"/>
</dbReference>
<dbReference type="PIRSF" id="PIRSF006170">
    <property type="entry name" value="YfgM"/>
    <property type="match status" value="1"/>
</dbReference>
<dbReference type="SUPFAM" id="SSF48452">
    <property type="entry name" value="TPR-like"/>
    <property type="match status" value="1"/>
</dbReference>
<dbReference type="Gene3D" id="1.25.40.10">
    <property type="entry name" value="Tetratricopeptide repeat domain"/>
    <property type="match status" value="1"/>
</dbReference>
<evidence type="ECO:0000313" key="13">
    <source>
        <dbReference type="Proteomes" id="UP000269265"/>
    </source>
</evidence>
<dbReference type="RefSeq" id="WP_125243599.1">
    <property type="nucleotide sequence ID" value="NZ_RSED01000008.1"/>
</dbReference>
<evidence type="ECO:0000256" key="9">
    <source>
        <dbReference type="SAM" id="MobiDB-lite"/>
    </source>
</evidence>
<name>A0A3R8S8U2_9BURK</name>
<comment type="subcellular location">
    <subcellularLocation>
        <location evidence="1">Cell membrane</location>
        <topology evidence="1">Single-pass type II membrane protein</topology>
    </subcellularLocation>
</comment>
<keyword evidence="6" id="KW-0143">Chaperone</keyword>
<keyword evidence="4 10" id="KW-1133">Transmembrane helix</keyword>
<comment type="similarity">
    <text evidence="7">Belongs to the YfgM family.</text>
</comment>
<dbReference type="PANTHER" id="PTHR38035">
    <property type="entry name" value="UPF0070 PROTEIN YFGM"/>
    <property type="match status" value="1"/>
</dbReference>
<dbReference type="GO" id="GO:0005886">
    <property type="term" value="C:plasma membrane"/>
    <property type="evidence" value="ECO:0007669"/>
    <property type="project" value="UniProtKB-SubCell"/>
</dbReference>
<proteinExistence type="inferred from homology"/>
<evidence type="ECO:0000256" key="6">
    <source>
        <dbReference type="ARBA" id="ARBA00023186"/>
    </source>
</evidence>